<gene>
    <name evidence="15" type="ORF">FD15_GL002099</name>
</gene>
<dbReference type="GO" id="GO:0016887">
    <property type="term" value="F:ATP hydrolysis activity"/>
    <property type="evidence" value="ECO:0007669"/>
    <property type="project" value="InterPro"/>
</dbReference>
<dbReference type="GO" id="GO:0005737">
    <property type="term" value="C:cytoplasm"/>
    <property type="evidence" value="ECO:0007669"/>
    <property type="project" value="UniProtKB-SubCell"/>
</dbReference>
<dbReference type="GO" id="GO:0003677">
    <property type="term" value="F:DNA binding"/>
    <property type="evidence" value="ECO:0007669"/>
    <property type="project" value="UniProtKB-KW"/>
</dbReference>
<dbReference type="EMBL" id="AYZF01000017">
    <property type="protein sequence ID" value="KRN05537.1"/>
    <property type="molecule type" value="Genomic_DNA"/>
</dbReference>
<evidence type="ECO:0000313" key="15">
    <source>
        <dbReference type="EMBL" id="KRN05537.1"/>
    </source>
</evidence>
<dbReference type="eggNOG" id="COG0178">
    <property type="taxonomic scope" value="Bacteria"/>
</dbReference>
<evidence type="ECO:0000256" key="10">
    <source>
        <dbReference type="ARBA" id="ARBA00023204"/>
    </source>
</evidence>
<keyword evidence="10" id="KW-0234">DNA repair</keyword>
<keyword evidence="7" id="KW-0067">ATP-binding</keyword>
<evidence type="ECO:0000256" key="13">
    <source>
        <dbReference type="ARBA" id="ARBA00042156"/>
    </source>
</evidence>
<comment type="caution">
    <text evidence="15">The sequence shown here is derived from an EMBL/GenBank/DDBJ whole genome shotgun (WGS) entry which is preliminary data.</text>
</comment>
<keyword evidence="2" id="KW-0963">Cytoplasm</keyword>
<evidence type="ECO:0000256" key="1">
    <source>
        <dbReference type="ARBA" id="ARBA00004496"/>
    </source>
</evidence>
<reference evidence="15 16" key="1">
    <citation type="journal article" date="2015" name="Genome Announc.">
        <title>Expanding the biotechnology potential of lactobacilli through comparative genomics of 213 strains and associated genera.</title>
        <authorList>
            <person name="Sun Z."/>
            <person name="Harris H.M."/>
            <person name="McCann A."/>
            <person name="Guo C."/>
            <person name="Argimon S."/>
            <person name="Zhang W."/>
            <person name="Yang X."/>
            <person name="Jeffery I.B."/>
            <person name="Cooney J.C."/>
            <person name="Kagawa T.F."/>
            <person name="Liu W."/>
            <person name="Song Y."/>
            <person name="Salvetti E."/>
            <person name="Wrobel A."/>
            <person name="Rasinkangas P."/>
            <person name="Parkhill J."/>
            <person name="Rea M.C."/>
            <person name="O'Sullivan O."/>
            <person name="Ritari J."/>
            <person name="Douillard F.P."/>
            <person name="Paul Ross R."/>
            <person name="Yang R."/>
            <person name="Briner A.E."/>
            <person name="Felis G.E."/>
            <person name="de Vos W.M."/>
            <person name="Barrangou R."/>
            <person name="Klaenhammer T.R."/>
            <person name="Caufield P.W."/>
            <person name="Cui Y."/>
            <person name="Zhang H."/>
            <person name="O'Toole P.W."/>
        </authorList>
    </citation>
    <scope>NUCLEOTIDE SEQUENCE [LARGE SCALE GENOMIC DNA]</scope>
    <source>
        <strain evidence="15 16">DSM 21376</strain>
    </source>
</reference>
<evidence type="ECO:0000313" key="16">
    <source>
        <dbReference type="Proteomes" id="UP000050961"/>
    </source>
</evidence>
<evidence type="ECO:0000256" key="7">
    <source>
        <dbReference type="ARBA" id="ARBA00022840"/>
    </source>
</evidence>
<dbReference type="AlphaFoldDB" id="A0A0R2DN08"/>
<evidence type="ECO:0000256" key="6">
    <source>
        <dbReference type="ARBA" id="ARBA00022769"/>
    </source>
</evidence>
<dbReference type="PATRIC" id="fig|1423806.3.peg.2139"/>
<dbReference type="PROSITE" id="PS00211">
    <property type="entry name" value="ABC_TRANSPORTER_1"/>
    <property type="match status" value="2"/>
</dbReference>
<dbReference type="GO" id="GO:0004518">
    <property type="term" value="F:nuclease activity"/>
    <property type="evidence" value="ECO:0007669"/>
    <property type="project" value="UniProtKB-KW"/>
</dbReference>
<dbReference type="PANTHER" id="PTHR43152:SF3">
    <property type="entry name" value="UVRABC SYSTEM PROTEIN A"/>
    <property type="match status" value="1"/>
</dbReference>
<dbReference type="Pfam" id="PF00005">
    <property type="entry name" value="ABC_tran"/>
    <property type="match status" value="1"/>
</dbReference>
<comment type="subcellular location">
    <subcellularLocation>
        <location evidence="1">Cytoplasm</location>
    </subcellularLocation>
</comment>
<keyword evidence="8" id="KW-0267">Excision nuclease</keyword>
<dbReference type="Gene3D" id="1.20.1580.10">
    <property type="entry name" value="ABC transporter ATPase like domain"/>
    <property type="match status" value="2"/>
</dbReference>
<evidence type="ECO:0000256" key="11">
    <source>
        <dbReference type="ARBA" id="ARBA00038000"/>
    </source>
</evidence>
<dbReference type="Gene3D" id="3.40.50.300">
    <property type="entry name" value="P-loop containing nucleotide triphosphate hydrolases"/>
    <property type="match status" value="2"/>
</dbReference>
<keyword evidence="3" id="KW-0677">Repeat</keyword>
<keyword evidence="6" id="KW-0228">DNA excision</keyword>
<keyword evidence="9" id="KW-0238">DNA-binding</keyword>
<dbReference type="STRING" id="1423806.FD15_GL002099"/>
<evidence type="ECO:0000259" key="14">
    <source>
        <dbReference type="PROSITE" id="PS50893"/>
    </source>
</evidence>
<evidence type="ECO:0000256" key="2">
    <source>
        <dbReference type="ARBA" id="ARBA00022490"/>
    </source>
</evidence>
<evidence type="ECO:0000256" key="8">
    <source>
        <dbReference type="ARBA" id="ARBA00022881"/>
    </source>
</evidence>
<dbReference type="InterPro" id="IPR027417">
    <property type="entry name" value="P-loop_NTPase"/>
</dbReference>
<evidence type="ECO:0000256" key="5">
    <source>
        <dbReference type="ARBA" id="ARBA00022763"/>
    </source>
</evidence>
<evidence type="ECO:0000256" key="12">
    <source>
        <dbReference type="ARBA" id="ARBA00039316"/>
    </source>
</evidence>
<dbReference type="Gene3D" id="1.10.8.280">
    <property type="entry name" value="ABC transporter ATPase domain-like"/>
    <property type="match status" value="1"/>
</dbReference>
<feature type="domain" description="ABC transporter" evidence="14">
    <location>
        <begin position="444"/>
        <end position="746"/>
    </location>
</feature>
<dbReference type="PROSITE" id="PS50893">
    <property type="entry name" value="ABC_TRANSPORTER_2"/>
    <property type="match status" value="1"/>
</dbReference>
<dbReference type="GO" id="GO:0005524">
    <property type="term" value="F:ATP binding"/>
    <property type="evidence" value="ECO:0007669"/>
    <property type="project" value="UniProtKB-KW"/>
</dbReference>
<dbReference type="GO" id="GO:0006281">
    <property type="term" value="P:DNA repair"/>
    <property type="evidence" value="ECO:0007669"/>
    <property type="project" value="UniProtKB-KW"/>
</dbReference>
<dbReference type="InterPro" id="IPR003439">
    <property type="entry name" value="ABC_transporter-like_ATP-bd"/>
</dbReference>
<accession>A0A0R2DN08</accession>
<keyword evidence="5" id="KW-0227">DNA damage</keyword>
<dbReference type="SUPFAM" id="SSF52540">
    <property type="entry name" value="P-loop containing nucleoside triphosphate hydrolases"/>
    <property type="match status" value="2"/>
</dbReference>
<sequence>MDYISIKDATTHNLKHIDLKIPKHKISVFTGVSGSGKSSLVFSTLAAESQRQINKTYSSYIQQLLPKFETPDVASIKNLPFSIVVNQKQLNGNIRSTVGTYSEIYTGLRLLFSRIAKPFIGYSMKYSFNNPEGMCPECQGIGRTHKVKIEKLVSFEKSLNQGAINFPTFQPGGWRLMRYTESGFFDSNLPLESWSKDKLELLLHGKEQKPKNPTAKWHKTAKYVGIIPRIESTFLQKENTQYKTNIKEITQTIICPYCHGSRLNQQALSAKIMDTNIAACCSTSLNNLHHWLKKITNVSANISIITEDLITKIRNLQTVGLGYLSLNRETATLSGGEAQRLKLANYLNSPLNDILYIFDEPSTGLHPHDLEGIKRIFIELRNKGNTLAIVDHDPEIIKIADQIFNLGELAGEKGGLLTYQGSVQGLLSSDTLTGKYLRDKGHLIPSNEVKKASSFYNLENVSKFNIKNLCVRFPKKALTVITGVAGSGKSTLIDIFKEKYSNTAILNQRPVHSSRRSNVLTYLGVFDSLRHFFSKSTGKSASIFSFNGKGACPVCKGTGVIKLDLAYMGDTSEICEACGGTRYSKKTLSLKYRGHSIADVLNLSVNQAENLFQGELNIALKNLAKVDLGYIKLGQSLDTFSGGELQRVKLAKFLSQSNSNTLVLDEPTSGSHEANIQSLIDLLKNLIKDKEITILVIEHNLRVMGQADWLIDIGPLAGKNGGKVQFQGYPSEIIKQKSNLTVQALQAYFSEECDKNH</sequence>
<dbReference type="InterPro" id="IPR017871">
    <property type="entry name" value="ABC_transporter-like_CS"/>
</dbReference>
<evidence type="ECO:0000256" key="4">
    <source>
        <dbReference type="ARBA" id="ARBA00022741"/>
    </source>
</evidence>
<keyword evidence="4" id="KW-0547">Nucleotide-binding</keyword>
<comment type="similarity">
    <text evidence="11">Belongs to the ABC transporter superfamily. UvrA family.</text>
</comment>
<evidence type="ECO:0000256" key="9">
    <source>
        <dbReference type="ARBA" id="ARBA00023125"/>
    </source>
</evidence>
<proteinExistence type="inferred from homology"/>
<organism evidence="15 16">
    <name type="scientific">Liquorilactobacillus sucicola DSM 21376 = JCM 15457</name>
    <dbReference type="NCBI Taxonomy" id="1423806"/>
    <lineage>
        <taxon>Bacteria</taxon>
        <taxon>Bacillati</taxon>
        <taxon>Bacillota</taxon>
        <taxon>Bacilli</taxon>
        <taxon>Lactobacillales</taxon>
        <taxon>Lactobacillaceae</taxon>
        <taxon>Liquorilactobacillus</taxon>
    </lineage>
</organism>
<name>A0A0R2DN08_9LACO</name>
<dbReference type="Proteomes" id="UP000050961">
    <property type="component" value="Unassembled WGS sequence"/>
</dbReference>
<dbReference type="PANTHER" id="PTHR43152">
    <property type="entry name" value="UVRABC SYSTEM PROTEIN A"/>
    <property type="match status" value="1"/>
</dbReference>
<protein>
    <recommendedName>
        <fullName evidence="12">UvrABC system protein A</fullName>
    </recommendedName>
    <alternativeName>
        <fullName evidence="13">Excinuclease ABC subunit A</fullName>
    </alternativeName>
</protein>
<evidence type="ECO:0000256" key="3">
    <source>
        <dbReference type="ARBA" id="ARBA00022737"/>
    </source>
</evidence>
<keyword evidence="16" id="KW-1185">Reference proteome</keyword>